<protein>
    <submittedName>
        <fullName evidence="9">DDT domain-containing protein</fullName>
    </submittedName>
</protein>
<name>A0A158PHF0_ANGCS</name>
<feature type="domain" description="WHIM2" evidence="6">
    <location>
        <begin position="688"/>
        <end position="825"/>
    </location>
</feature>
<dbReference type="Proteomes" id="UP000267027">
    <property type="component" value="Unassembled WGS sequence"/>
</dbReference>
<evidence type="ECO:0000259" key="6">
    <source>
        <dbReference type="Pfam" id="PF15613"/>
    </source>
</evidence>
<proteinExistence type="predicted"/>
<dbReference type="GO" id="GO:0005634">
    <property type="term" value="C:nucleus"/>
    <property type="evidence" value="ECO:0007669"/>
    <property type="project" value="UniProtKB-SubCell"/>
</dbReference>
<dbReference type="Pfam" id="PF15613">
    <property type="entry name" value="WSD"/>
    <property type="match status" value="1"/>
</dbReference>
<feature type="domain" description="WAC" evidence="5">
    <location>
        <begin position="38"/>
        <end position="116"/>
    </location>
</feature>
<evidence type="ECO:0000256" key="2">
    <source>
        <dbReference type="ARBA" id="ARBA00023242"/>
    </source>
</evidence>
<feature type="compositionally biased region" description="Basic residues" evidence="4">
    <location>
        <begin position="218"/>
        <end position="228"/>
    </location>
</feature>
<dbReference type="InterPro" id="IPR013136">
    <property type="entry name" value="WSTF_Acf1_Cbp146"/>
</dbReference>
<gene>
    <name evidence="7" type="ORF">ACOC_LOCUS6322</name>
</gene>
<comment type="subcellular location">
    <subcellularLocation>
        <location evidence="1">Nucleus</location>
    </subcellularLocation>
</comment>
<dbReference type="GO" id="GO:0000781">
    <property type="term" value="C:chromosome, telomeric region"/>
    <property type="evidence" value="ECO:0007669"/>
    <property type="project" value="GOC"/>
</dbReference>
<sequence>MPSTESPDVIVLSSKTLFADLSNVIMEATSSVNESKLTKSYSPKKWRCRHNPKNLCLSYEEAMQEDNKALMHLREKIEKPVIQELCNRVHHSTYSLENLVESIVSYLEDFYVKGENLEFSPSKDRTVIAKVLAVEKKGGAVFYTIQYDGKEIGRINGSDLKDSACYCYGLLIIFLLNLLQNGKDSDSDSDAPLSHFIGQRRSGVALPPSASLKEVDKGKRKQEKKQRKVKLEKGKVQKENSTWGLNKFICSISNSNEESKGDSSSSLFLAPQKRSEKRFNSAMNKLQHTWREHDEQGFIAAAAWSAKVLSGVQIDRIPNECYRFAVRKAYIKAKDAEMLKKIRTKEARTEFRKRIHEERHEYQKIMLAKIKAHFSQDAAEEDLLICDEPLPCPGVLLVPSEQSALFTECLVLTQFFSSFRKFIEAEHNISARQLFDAVHDGRIGFVRYTAKLFGSLLKVLIQNPEYGSLTHFNLPLQEFAIEEDTVSELCRALLIGNLVSGEEKVRKAEGRSGCSDEGDINGNEEQENSRGSGSATPCDFNDVSQIDIDVCQTFLDRFSPEKELWELSPEDQLGILGLVVNRVLELRSFKARCDYISQDRSIERARNFQDKIKKLNEQINSLQEGLSSMPKLEDVDLSLLSRTQTLKRAELQRQREIVERKIAGIKDRVDELFEKLKFERLAKSHSKRVVPIGEDRHFRRYFWLNGKSADDGIWIQDMGVSAYEKFVRACIRAGKPFELDVDECNQNCIQICDQHNENGFHTSIACDLLSEGANTTNDWPDFVPESCTELWRKLPDEKSFENLVNSLSKVGIREGKLKASLLKKKDVILSSMANANRWQREKPDQLDDVCDDEDISADSMTPLRKSIVQLASDLRSSYLTSMGSLDAFEVEMTSCTTLSEVKEKLCELADTITPSAIVRRLDFKFALQTGQHSVMILDRWKQRLSECHNASGVHLLRSYLDSRVHWRSSVIEKEHNERKLGQFEAVVIDLKLESLINR</sequence>
<evidence type="ECO:0000259" key="5">
    <source>
        <dbReference type="Pfam" id="PF10537"/>
    </source>
</evidence>
<dbReference type="OrthoDB" id="5821632at2759"/>
<evidence type="ECO:0000313" key="7">
    <source>
        <dbReference type="EMBL" id="VDM57907.1"/>
    </source>
</evidence>
<evidence type="ECO:0000256" key="4">
    <source>
        <dbReference type="SAM" id="MobiDB-lite"/>
    </source>
</evidence>
<dbReference type="InterPro" id="IPR028941">
    <property type="entry name" value="WHIM2_dom"/>
</dbReference>
<feature type="compositionally biased region" description="Acidic residues" evidence="4">
    <location>
        <begin position="516"/>
        <end position="526"/>
    </location>
</feature>
<feature type="region of interest" description="Disordered" evidence="4">
    <location>
        <begin position="510"/>
        <end position="537"/>
    </location>
</feature>
<keyword evidence="8" id="KW-1185">Reference proteome</keyword>
<dbReference type="PANTHER" id="PTHR32075">
    <property type="entry name" value="ISWI CHROMATIN-REMODELING COMPLEX SUBUNIT YPL216W-RELATED"/>
    <property type="match status" value="1"/>
</dbReference>
<dbReference type="Pfam" id="PF10537">
    <property type="entry name" value="WAC_Acf1_DNA_bd"/>
    <property type="match status" value="1"/>
</dbReference>
<evidence type="ECO:0000256" key="3">
    <source>
        <dbReference type="SAM" id="Coils"/>
    </source>
</evidence>
<feature type="coiled-coil region" evidence="3">
    <location>
        <begin position="598"/>
        <end position="675"/>
    </location>
</feature>
<reference evidence="9" key="1">
    <citation type="submission" date="2016-04" db="UniProtKB">
        <authorList>
            <consortium name="WormBaseParasite"/>
        </authorList>
    </citation>
    <scope>IDENTIFICATION</scope>
</reference>
<dbReference type="WBParaSite" id="ACOC_0000632101-mRNA-1">
    <property type="protein sequence ID" value="ACOC_0000632101-mRNA-1"/>
    <property type="gene ID" value="ACOC_0000632101"/>
</dbReference>
<evidence type="ECO:0000313" key="8">
    <source>
        <dbReference type="Proteomes" id="UP000267027"/>
    </source>
</evidence>
<dbReference type="AlphaFoldDB" id="A0A158PHF0"/>
<keyword evidence="3" id="KW-0175">Coiled coil</keyword>
<evidence type="ECO:0000313" key="9">
    <source>
        <dbReference type="WBParaSite" id="ACOC_0000632101-mRNA-1"/>
    </source>
</evidence>
<reference evidence="7 8" key="2">
    <citation type="submission" date="2018-11" db="EMBL/GenBank/DDBJ databases">
        <authorList>
            <consortium name="Pathogen Informatics"/>
        </authorList>
    </citation>
    <scope>NUCLEOTIDE SEQUENCE [LARGE SCALE GENOMIC DNA]</scope>
    <source>
        <strain evidence="7 8">Costa Rica</strain>
    </source>
</reference>
<organism evidence="9">
    <name type="scientific">Angiostrongylus costaricensis</name>
    <name type="common">Nematode worm</name>
    <dbReference type="NCBI Taxonomy" id="334426"/>
    <lineage>
        <taxon>Eukaryota</taxon>
        <taxon>Metazoa</taxon>
        <taxon>Ecdysozoa</taxon>
        <taxon>Nematoda</taxon>
        <taxon>Chromadorea</taxon>
        <taxon>Rhabditida</taxon>
        <taxon>Rhabditina</taxon>
        <taxon>Rhabditomorpha</taxon>
        <taxon>Strongyloidea</taxon>
        <taxon>Metastrongylidae</taxon>
        <taxon>Angiostrongylus</taxon>
    </lineage>
</organism>
<accession>A0A158PHF0</accession>
<dbReference type="EMBL" id="UYYA01003936">
    <property type="protein sequence ID" value="VDM57907.1"/>
    <property type="molecule type" value="Genomic_DNA"/>
</dbReference>
<evidence type="ECO:0000256" key="1">
    <source>
        <dbReference type="ARBA" id="ARBA00004123"/>
    </source>
</evidence>
<dbReference type="STRING" id="334426.A0A158PHF0"/>
<keyword evidence="2" id="KW-0539">Nucleus</keyword>
<dbReference type="PANTHER" id="PTHR32075:SF6">
    <property type="entry name" value="ISWI CHROMATIN-REMODELING COMPLEX SUBUNIT YPL216W-RELATED"/>
    <property type="match status" value="1"/>
</dbReference>
<dbReference type="GO" id="GO:0031509">
    <property type="term" value="P:subtelomeric heterochromatin formation"/>
    <property type="evidence" value="ECO:0007669"/>
    <property type="project" value="TreeGrafter"/>
</dbReference>
<dbReference type="OMA" id="IHEERHE"/>
<feature type="region of interest" description="Disordered" evidence="4">
    <location>
        <begin position="208"/>
        <end position="234"/>
    </location>
</feature>